<gene>
    <name evidence="1" type="ORF">PanWU01x14_354440</name>
</gene>
<dbReference type="Proteomes" id="UP000237105">
    <property type="component" value="Unassembled WGS sequence"/>
</dbReference>
<reference evidence="2" key="1">
    <citation type="submission" date="2016-06" db="EMBL/GenBank/DDBJ databases">
        <title>Parallel loss of symbiosis genes in relatives of nitrogen-fixing non-legume Parasponia.</title>
        <authorList>
            <person name="Van Velzen R."/>
            <person name="Holmer R."/>
            <person name="Bu F."/>
            <person name="Rutten L."/>
            <person name="Van Zeijl A."/>
            <person name="Liu W."/>
            <person name="Santuari L."/>
            <person name="Cao Q."/>
            <person name="Sharma T."/>
            <person name="Shen D."/>
            <person name="Roswanjaya Y."/>
            <person name="Wardhani T."/>
            <person name="Kalhor M.S."/>
            <person name="Jansen J."/>
            <person name="Van den Hoogen J."/>
            <person name="Gungor B."/>
            <person name="Hartog M."/>
            <person name="Hontelez J."/>
            <person name="Verver J."/>
            <person name="Yang W.-C."/>
            <person name="Schijlen E."/>
            <person name="Repin R."/>
            <person name="Schilthuizen M."/>
            <person name="Schranz E."/>
            <person name="Heidstra R."/>
            <person name="Miyata K."/>
            <person name="Fedorova E."/>
            <person name="Kohlen W."/>
            <person name="Bisseling T."/>
            <person name="Smit S."/>
            <person name="Geurts R."/>
        </authorList>
    </citation>
    <scope>NUCLEOTIDE SEQUENCE [LARGE SCALE GENOMIC DNA]</scope>
    <source>
        <strain evidence="2">cv. WU1-14</strain>
    </source>
</reference>
<protein>
    <submittedName>
        <fullName evidence="1">Uncharacterized protein</fullName>
    </submittedName>
</protein>
<feature type="non-terminal residue" evidence="1">
    <location>
        <position position="1"/>
    </location>
</feature>
<name>A0A2P5A9M1_PARAD</name>
<dbReference type="AlphaFoldDB" id="A0A2P5A9M1"/>
<comment type="caution">
    <text evidence="1">The sequence shown here is derived from an EMBL/GenBank/DDBJ whole genome shotgun (WGS) entry which is preliminary data.</text>
</comment>
<sequence>RLTSFDNGVAEVVAGLRQNGVRGGEEEESWKSMKGKNRVLSLSWSRGQYPMGF</sequence>
<organism evidence="1 2">
    <name type="scientific">Parasponia andersonii</name>
    <name type="common">Sponia andersonii</name>
    <dbReference type="NCBI Taxonomy" id="3476"/>
    <lineage>
        <taxon>Eukaryota</taxon>
        <taxon>Viridiplantae</taxon>
        <taxon>Streptophyta</taxon>
        <taxon>Embryophyta</taxon>
        <taxon>Tracheophyta</taxon>
        <taxon>Spermatophyta</taxon>
        <taxon>Magnoliopsida</taxon>
        <taxon>eudicotyledons</taxon>
        <taxon>Gunneridae</taxon>
        <taxon>Pentapetalae</taxon>
        <taxon>rosids</taxon>
        <taxon>fabids</taxon>
        <taxon>Rosales</taxon>
        <taxon>Cannabaceae</taxon>
        <taxon>Parasponia</taxon>
    </lineage>
</organism>
<evidence type="ECO:0000313" key="1">
    <source>
        <dbReference type="EMBL" id="PON33236.1"/>
    </source>
</evidence>
<evidence type="ECO:0000313" key="2">
    <source>
        <dbReference type="Proteomes" id="UP000237105"/>
    </source>
</evidence>
<dbReference type="EMBL" id="JXTB01000745">
    <property type="protein sequence ID" value="PON33236.1"/>
    <property type="molecule type" value="Genomic_DNA"/>
</dbReference>
<accession>A0A2P5A9M1</accession>
<proteinExistence type="predicted"/>
<keyword evidence="2" id="KW-1185">Reference proteome</keyword>